<reference evidence="6" key="2">
    <citation type="submission" date="2015-09" db="EMBL/GenBank/DDBJ databases">
        <title>Draft genome sequence of a multidrug-resistant Chryseobacterium indologenes isolate from Malaysia.</title>
        <authorList>
            <person name="Yu C.Y."/>
            <person name="Ang G.Y."/>
            <person name="Chan K.-G."/>
        </authorList>
    </citation>
    <scope>NUCLEOTIDE SEQUENCE [LARGE SCALE GENOMIC DNA]</scope>
    <source>
        <strain evidence="6">CI_885</strain>
    </source>
</reference>
<dbReference type="PANTHER" id="PTHR30408">
    <property type="entry name" value="TYPE-1 RESTRICTION ENZYME ECOKI SPECIFICITY PROTEIN"/>
    <property type="match status" value="1"/>
</dbReference>
<name>A0A0N1KSB9_CHRID</name>
<dbReference type="SUPFAM" id="SSF116734">
    <property type="entry name" value="DNA methylase specificity domain"/>
    <property type="match status" value="1"/>
</dbReference>
<evidence type="ECO:0000259" key="4">
    <source>
        <dbReference type="Pfam" id="PF01420"/>
    </source>
</evidence>
<protein>
    <recommendedName>
        <fullName evidence="4">Type I restriction modification DNA specificity domain-containing protein</fullName>
    </recommendedName>
</protein>
<accession>A0A0N1KSB9</accession>
<evidence type="ECO:0000256" key="1">
    <source>
        <dbReference type="ARBA" id="ARBA00010923"/>
    </source>
</evidence>
<dbReference type="InterPro" id="IPR000055">
    <property type="entry name" value="Restrct_endonuc_typeI_TRD"/>
</dbReference>
<organism evidence="5 6">
    <name type="scientific">Chryseobacterium indologenes</name>
    <name type="common">Flavobacterium indologenes</name>
    <dbReference type="NCBI Taxonomy" id="253"/>
    <lineage>
        <taxon>Bacteria</taxon>
        <taxon>Pseudomonadati</taxon>
        <taxon>Bacteroidota</taxon>
        <taxon>Flavobacteriia</taxon>
        <taxon>Flavobacteriales</taxon>
        <taxon>Weeksellaceae</taxon>
        <taxon>Chryseobacterium group</taxon>
        <taxon>Chryseobacterium</taxon>
    </lineage>
</organism>
<dbReference type="InterPro" id="IPR044946">
    <property type="entry name" value="Restrct_endonuc_typeI_TRD_sf"/>
</dbReference>
<dbReference type="AlphaFoldDB" id="A0A0N1KSB9"/>
<keyword evidence="3" id="KW-0238">DNA-binding</keyword>
<feature type="domain" description="Type I restriction modification DNA specificity" evidence="4">
    <location>
        <begin position="21"/>
        <end position="195"/>
    </location>
</feature>
<dbReference type="InterPro" id="IPR052021">
    <property type="entry name" value="Type-I_RS_S_subunit"/>
</dbReference>
<reference evidence="5 6" key="1">
    <citation type="journal article" date="2015" name="Genom Data">
        <title>Draft genome sequence of a multidrug-resistant Chryseobacterium indologenes isolate from Malaysia.</title>
        <authorList>
            <person name="Yu C.Y."/>
            <person name="Ang G.Y."/>
            <person name="Cheng H.J."/>
            <person name="Cheong Y.M."/>
            <person name="Yin W.F."/>
            <person name="Chan K.G."/>
        </authorList>
    </citation>
    <scope>NUCLEOTIDE SEQUENCE [LARGE SCALE GENOMIC DNA]</scope>
    <source>
        <strain evidence="5 6">CI_885</strain>
    </source>
</reference>
<dbReference type="Gene3D" id="3.90.220.20">
    <property type="entry name" value="DNA methylase specificity domains"/>
    <property type="match status" value="1"/>
</dbReference>
<sequence length="209" mass="24016">MKGLSEKLFAQKIRFKEFNGKWRLNKLGEIFYSEKGKGLSKDKLVVNGEYECVLYGELYTKYREVIFNVVSKTNENDGLKSQVGDLLIPSSTTTSGIDLANVTAINKENVLLGGDITVLRSREKINNIFYAYYLSNYKKEEIASYAQGSTIVHLYYNHIKNMLIDFPSLEEQTVISQFLSSIDNKAQIEKSLLEKYELQKKHLLQNLFI</sequence>
<dbReference type="GO" id="GO:0009307">
    <property type="term" value="P:DNA restriction-modification system"/>
    <property type="evidence" value="ECO:0007669"/>
    <property type="project" value="UniProtKB-KW"/>
</dbReference>
<dbReference type="EMBL" id="LJOD01000012">
    <property type="protein sequence ID" value="KPE50068.1"/>
    <property type="molecule type" value="Genomic_DNA"/>
</dbReference>
<dbReference type="OrthoDB" id="667970at2"/>
<evidence type="ECO:0000313" key="5">
    <source>
        <dbReference type="EMBL" id="KPE50068.1"/>
    </source>
</evidence>
<evidence type="ECO:0000313" key="6">
    <source>
        <dbReference type="Proteomes" id="UP000037953"/>
    </source>
</evidence>
<gene>
    <name evidence="5" type="ORF">AOB46_16560</name>
</gene>
<dbReference type="GO" id="GO:0003677">
    <property type="term" value="F:DNA binding"/>
    <property type="evidence" value="ECO:0007669"/>
    <property type="project" value="UniProtKB-KW"/>
</dbReference>
<dbReference type="PATRIC" id="fig|253.9.peg.1255"/>
<dbReference type="PANTHER" id="PTHR30408:SF12">
    <property type="entry name" value="TYPE I RESTRICTION ENZYME MJAVIII SPECIFICITY SUBUNIT"/>
    <property type="match status" value="1"/>
</dbReference>
<proteinExistence type="inferred from homology"/>
<keyword evidence="2" id="KW-0680">Restriction system</keyword>
<comment type="similarity">
    <text evidence="1">Belongs to the type-I restriction system S methylase family.</text>
</comment>
<dbReference type="Pfam" id="PF01420">
    <property type="entry name" value="Methylase_S"/>
    <property type="match status" value="1"/>
</dbReference>
<evidence type="ECO:0000256" key="2">
    <source>
        <dbReference type="ARBA" id="ARBA00022747"/>
    </source>
</evidence>
<dbReference type="Proteomes" id="UP000037953">
    <property type="component" value="Unassembled WGS sequence"/>
</dbReference>
<comment type="caution">
    <text evidence="5">The sequence shown here is derived from an EMBL/GenBank/DDBJ whole genome shotgun (WGS) entry which is preliminary data.</text>
</comment>
<evidence type="ECO:0000256" key="3">
    <source>
        <dbReference type="ARBA" id="ARBA00023125"/>
    </source>
</evidence>
<dbReference type="Gene3D" id="1.10.287.1120">
    <property type="entry name" value="Bipartite methylase S protein"/>
    <property type="match status" value="1"/>
</dbReference>